<name>A0ACC1NFP1_9HYPO</name>
<reference evidence="1" key="1">
    <citation type="submission" date="2022-08" db="EMBL/GenBank/DDBJ databases">
        <title>Genome Sequence of Lecanicillium fungicola.</title>
        <authorList>
            <person name="Buettner E."/>
        </authorList>
    </citation>
    <scope>NUCLEOTIDE SEQUENCE</scope>
    <source>
        <strain evidence="1">Babe33</strain>
    </source>
</reference>
<evidence type="ECO:0000313" key="2">
    <source>
        <dbReference type="Proteomes" id="UP001143910"/>
    </source>
</evidence>
<dbReference type="EMBL" id="JANJQO010000432">
    <property type="protein sequence ID" value="KAJ2977848.1"/>
    <property type="molecule type" value="Genomic_DNA"/>
</dbReference>
<proteinExistence type="predicted"/>
<gene>
    <name evidence="1" type="ORF">NQ176_g4143</name>
</gene>
<accession>A0ACC1NFP1</accession>
<sequence>MTLELYLIGFLRSVSRDPKIRSAAASAEKSFSDHKIESSMREDVFKLVNAAFNKCKHVNSALDAESWYLLEKEHKASLRLGLSLAPAKRDPLKEINKKLPELYLAFSKNLGEENGGIWLTQEELNGVPARDLEKLEAGEHGTANEGKLRVPFKYPNMTPIRKYCTVAETRKKVFVGNENKCDQNISLIKEAVELCDEGARMLGYPNHATFVLEDKMSKTPQTVQEFLDELRRKLINGAQKEIQKLKKLKHADTGDSDHYYLWDHSYYNAMVLSRDFQLDENAVAEYFPLRTCMEGMLRIFEELFGLVFIKVEGNDRDVISETGRGDDIVWHPDVELFSVWDSDDGQQDGLSFIANFTLQPGFSTREGKRRYPATALVCNFARPTAKKPALLKHNEVKTMFHELGHGIHNLVSQTLYGCFHGTYTTRDFVEAPSMMLENWCWASSSIKEFSKHWSYLSPEYEKAYMDGADPGVARPEEKMPEAMIQSIINTRTINEALSSLSSVSLTLFDLAIHSPHSHEEALKIDVSRLFNEIRRDVSMLEDDLGDSQSHGAALISHVMAGYDAVLSRDPLELLKDFLGREPSIEAFYQGLGIA</sequence>
<protein>
    <submittedName>
        <fullName evidence="1">Uncharacterized protein</fullName>
    </submittedName>
</protein>
<keyword evidence="2" id="KW-1185">Reference proteome</keyword>
<dbReference type="Proteomes" id="UP001143910">
    <property type="component" value="Unassembled WGS sequence"/>
</dbReference>
<organism evidence="1 2">
    <name type="scientific">Zarea fungicola</name>
    <dbReference type="NCBI Taxonomy" id="93591"/>
    <lineage>
        <taxon>Eukaryota</taxon>
        <taxon>Fungi</taxon>
        <taxon>Dikarya</taxon>
        <taxon>Ascomycota</taxon>
        <taxon>Pezizomycotina</taxon>
        <taxon>Sordariomycetes</taxon>
        <taxon>Hypocreomycetidae</taxon>
        <taxon>Hypocreales</taxon>
        <taxon>Cordycipitaceae</taxon>
        <taxon>Zarea</taxon>
    </lineage>
</organism>
<evidence type="ECO:0000313" key="1">
    <source>
        <dbReference type="EMBL" id="KAJ2977848.1"/>
    </source>
</evidence>
<comment type="caution">
    <text evidence="1">The sequence shown here is derived from an EMBL/GenBank/DDBJ whole genome shotgun (WGS) entry which is preliminary data.</text>
</comment>